<reference evidence="3 4" key="1">
    <citation type="submission" date="2024-08" db="EMBL/GenBank/DDBJ databases">
        <title>Whole-genome sequencing of halo(alkali)philic microorganisms from hypersaline lakes.</title>
        <authorList>
            <person name="Sorokin D.Y."/>
            <person name="Merkel A.Y."/>
            <person name="Messina E."/>
            <person name="Yakimov M."/>
        </authorList>
    </citation>
    <scope>NUCLEOTIDE SEQUENCE [LARGE SCALE GENOMIC DNA]</scope>
    <source>
        <strain evidence="3 4">AB-hyl4</strain>
    </source>
</reference>
<dbReference type="RefSeq" id="WP_425344843.1">
    <property type="nucleotide sequence ID" value="NZ_JBGUBD010000003.1"/>
</dbReference>
<evidence type="ECO:0000313" key="3">
    <source>
        <dbReference type="EMBL" id="MFA9477919.1"/>
    </source>
</evidence>
<dbReference type="InterPro" id="IPR041273">
    <property type="entry name" value="NAT_N"/>
</dbReference>
<dbReference type="EMBL" id="JBGUBD010000003">
    <property type="protein sequence ID" value="MFA9477919.1"/>
    <property type="molecule type" value="Genomic_DNA"/>
</dbReference>
<sequence>MKLHELAETLGLSVLPTSWVVHWDEFIAGYDPAGRSLRMSAGVVDELGEHLAMPPRVRDALHAHLRLFDEQPGMNALFQFCCHLLYDKQVHQGVGNWPIFKDSHLPGGNMLYAYVFLAGRRYALQQHGRLGIPARVTDDTLSDIFTWMEDYHSKHGHWGLAMVGWVANYVLRTKLLQLGRLQFVQDTFKPPFRGYRHRSSNAVVMLAREGRKYRADGQFEGENQRLDPNGPWTSTLEVTDTTIRGHVVHPDGCVRREPSTLPADAWEMVFDQGSPAVSVHIPACGPLTFDACRASIEQALAFFPRHFPERPFDVIYCYSWMMDAQLKAYLSADANLVRFLNEFYLFPYPNTSGWQTIERTFGRANIDLARVEARTSLQRAVLDHIRKGGAWRCSGGVIFPSAYVPGNQPYRADAWAQHVHAGPPSITASPTIGGTR</sequence>
<evidence type="ECO:0000259" key="2">
    <source>
        <dbReference type="Pfam" id="PF18164"/>
    </source>
</evidence>
<dbReference type="Pfam" id="PF18164">
    <property type="entry name" value="GNAT_C"/>
    <property type="match status" value="1"/>
</dbReference>
<protein>
    <submittedName>
        <fullName evidence="3">Acyltransferase domain-containing protein</fullName>
    </submittedName>
</protein>
<dbReference type="Proteomes" id="UP001575105">
    <property type="component" value="Unassembled WGS sequence"/>
</dbReference>
<comment type="caution">
    <text evidence="3">The sequence shown here is derived from an EMBL/GenBank/DDBJ whole genome shotgun (WGS) entry which is preliminary data.</text>
</comment>
<name>A0ABV4U2U9_9BACT</name>
<proteinExistence type="predicted"/>
<dbReference type="InterPro" id="IPR041644">
    <property type="entry name" value="GNAT_C"/>
</dbReference>
<organism evidence="3 4">
    <name type="scientific">Natronomicrosphaera hydrolytica</name>
    <dbReference type="NCBI Taxonomy" id="3242702"/>
    <lineage>
        <taxon>Bacteria</taxon>
        <taxon>Pseudomonadati</taxon>
        <taxon>Planctomycetota</taxon>
        <taxon>Phycisphaerae</taxon>
        <taxon>Phycisphaerales</taxon>
        <taxon>Phycisphaeraceae</taxon>
        <taxon>Natronomicrosphaera</taxon>
    </lineage>
</organism>
<feature type="domain" description="N-acyltransferase N-terminal" evidence="1">
    <location>
        <begin position="45"/>
        <end position="168"/>
    </location>
</feature>
<keyword evidence="4" id="KW-1185">Reference proteome</keyword>
<gene>
    <name evidence="3" type="ORF">ACERK3_06365</name>
</gene>
<dbReference type="GO" id="GO:0016746">
    <property type="term" value="F:acyltransferase activity"/>
    <property type="evidence" value="ECO:0007669"/>
    <property type="project" value="UniProtKB-KW"/>
</dbReference>
<dbReference type="Gene3D" id="3.40.630.120">
    <property type="match status" value="1"/>
</dbReference>
<keyword evidence="3" id="KW-0808">Transferase</keyword>
<dbReference type="Pfam" id="PF18082">
    <property type="entry name" value="NAT_N"/>
    <property type="match status" value="1"/>
</dbReference>
<evidence type="ECO:0000313" key="4">
    <source>
        <dbReference type="Proteomes" id="UP001575105"/>
    </source>
</evidence>
<accession>A0ABV4U2U9</accession>
<feature type="domain" description="GNAT-like C-terminal" evidence="2">
    <location>
        <begin position="175"/>
        <end position="398"/>
    </location>
</feature>
<keyword evidence="3" id="KW-0012">Acyltransferase</keyword>
<evidence type="ECO:0000259" key="1">
    <source>
        <dbReference type="Pfam" id="PF18082"/>
    </source>
</evidence>